<dbReference type="Gene3D" id="3.40.50.300">
    <property type="entry name" value="P-loop containing nucleotide triphosphate hydrolases"/>
    <property type="match status" value="1"/>
</dbReference>
<dbReference type="NCBIfam" id="TIGR00231">
    <property type="entry name" value="small_GTP"/>
    <property type="match status" value="1"/>
</dbReference>
<dbReference type="PRINTS" id="PR00449">
    <property type="entry name" value="RASTRNSFRMNG"/>
</dbReference>
<dbReference type="InterPro" id="IPR000210">
    <property type="entry name" value="BTB/POZ_dom"/>
</dbReference>
<evidence type="ECO:0000259" key="3">
    <source>
        <dbReference type="PROSITE" id="PS50097"/>
    </source>
</evidence>
<evidence type="ECO:0000256" key="2">
    <source>
        <dbReference type="ARBA" id="ARBA00023134"/>
    </source>
</evidence>
<dbReference type="InterPro" id="IPR003578">
    <property type="entry name" value="Small_GTPase_Rho"/>
</dbReference>
<keyword evidence="5" id="KW-1185">Reference proteome</keyword>
<dbReference type="SUPFAM" id="SSF54695">
    <property type="entry name" value="POZ domain"/>
    <property type="match status" value="2"/>
</dbReference>
<accession>A0ABY6LAG2</accession>
<feature type="domain" description="BTB" evidence="3">
    <location>
        <begin position="502"/>
        <end position="569"/>
    </location>
</feature>
<dbReference type="SUPFAM" id="SSF52540">
    <property type="entry name" value="P-loop containing nucleoside triphosphate hydrolases"/>
    <property type="match status" value="1"/>
</dbReference>
<proteinExistence type="predicted"/>
<dbReference type="CDD" id="cd18499">
    <property type="entry name" value="BACK_RHOBTB"/>
    <property type="match status" value="1"/>
</dbReference>
<dbReference type="InterPro" id="IPR005225">
    <property type="entry name" value="Small_GTP-bd"/>
</dbReference>
<dbReference type="InterPro" id="IPR011333">
    <property type="entry name" value="SKP1/BTB/POZ_sf"/>
</dbReference>
<organism evidence="4 5">
    <name type="scientific">Cordylochernes scorpioides</name>
    <dbReference type="NCBI Taxonomy" id="51811"/>
    <lineage>
        <taxon>Eukaryota</taxon>
        <taxon>Metazoa</taxon>
        <taxon>Ecdysozoa</taxon>
        <taxon>Arthropoda</taxon>
        <taxon>Chelicerata</taxon>
        <taxon>Arachnida</taxon>
        <taxon>Pseudoscorpiones</taxon>
        <taxon>Cheliferoidea</taxon>
        <taxon>Chernetidae</taxon>
        <taxon>Cordylochernes</taxon>
    </lineage>
</organism>
<feature type="domain" description="BTB" evidence="3">
    <location>
        <begin position="264"/>
        <end position="423"/>
    </location>
</feature>
<keyword evidence="1" id="KW-0547">Nucleotide-binding</keyword>
<dbReference type="PROSITE" id="PS51419">
    <property type="entry name" value="RAB"/>
    <property type="match status" value="1"/>
</dbReference>
<sequence length="716" mass="81677">MDNEQPHQELVKCVVVGDTAVGKTRLICARACNAHLTLSQLMTTHIPTVWAIDQYRIYKEVLERSWEVVDGVNVSLRLWDTFGDHEKDRRFAYGRSDVVLLCFSIANPVSLRNCKVMWYPEIRRFCPNTPIILVGCKNDLRFMYRDEQFLSLCRDRSPFFRPLKETDILSPEQGRAIAKEIGAPYYETSVLTHYGVHEVFDNVIRAALLARRQQRFWMTNLKHVQRPLLQEPYCPPKPPSCEMVLPPSQFEEDMAGMLKAQSYTDVIFVAGSMGFSAHRAVLAAVSPTFHQLLTADLSADLATPRGRSASDSSVAMVVTWENVQASSLDAGNFNLDTERLLGGSDNNGSPLCQSNNNNNNLLLRRPIHSAFSSVSLEPCEGLDHRGSVTSSLQTVVTMVPHVSSTSLQHALRFLYTGSLDLQTCISLPELLTTAEYLDIPDLRVSSPVLGASWMREAELSVQSLVSNIQHREEFLNSDLRHTYLLKVRQRLREFCLDQGVFSDVLFQLDDGHCSAHRPILMARCEVMAAMFKGDFRESSAKVIQFPGVNRECFHQLLTYLYCDELEEGVGPQNCLALIALANRLCLPRLVALVEQRVSQELLQAADSTEQALRLLEPCQLHNADQLADWFLYHIAINYNDICRKSPKLLRNLHPENQAYLNRNRWPPIWYLKEFDFYERCMRERLWQEKPPKLFKRQHNNGCLCFSGGKKRAYRTV</sequence>
<dbReference type="PROSITE" id="PS50097">
    <property type="entry name" value="BTB"/>
    <property type="match status" value="2"/>
</dbReference>
<dbReference type="SMART" id="SM00174">
    <property type="entry name" value="RHO"/>
    <property type="match status" value="1"/>
</dbReference>
<dbReference type="Proteomes" id="UP001235939">
    <property type="component" value="Chromosome 16"/>
</dbReference>
<dbReference type="EMBL" id="CP092878">
    <property type="protein sequence ID" value="UYV78141.1"/>
    <property type="molecule type" value="Genomic_DNA"/>
</dbReference>
<dbReference type="Pfam" id="PF00651">
    <property type="entry name" value="BTB"/>
    <property type="match status" value="2"/>
</dbReference>
<dbReference type="Gene3D" id="3.30.710.10">
    <property type="entry name" value="Potassium Channel Kv1.1, Chain A"/>
    <property type="match status" value="3"/>
</dbReference>
<dbReference type="CDD" id="cd01873">
    <property type="entry name" value="RhoBTB"/>
    <property type="match status" value="1"/>
</dbReference>
<evidence type="ECO:0000256" key="1">
    <source>
        <dbReference type="ARBA" id="ARBA00022741"/>
    </source>
</evidence>
<dbReference type="Pfam" id="PF00071">
    <property type="entry name" value="Ras"/>
    <property type="match status" value="1"/>
</dbReference>
<name>A0ABY6LAG2_9ARAC</name>
<dbReference type="InterPro" id="IPR001806">
    <property type="entry name" value="Small_GTPase"/>
</dbReference>
<dbReference type="CDD" id="cd18300">
    <property type="entry name" value="BTB2_POZ_RhoBTB"/>
    <property type="match status" value="1"/>
</dbReference>
<evidence type="ECO:0000313" key="5">
    <source>
        <dbReference type="Proteomes" id="UP001235939"/>
    </source>
</evidence>
<protein>
    <submittedName>
        <fullName evidence="4">RHOBTB1</fullName>
    </submittedName>
</protein>
<dbReference type="PANTHER" id="PTHR24072">
    <property type="entry name" value="RHO FAMILY GTPASE"/>
    <property type="match status" value="1"/>
</dbReference>
<gene>
    <name evidence="4" type="ORF">LAZ67_16000239</name>
</gene>
<dbReference type="SMART" id="SM00225">
    <property type="entry name" value="BTB"/>
    <property type="match status" value="2"/>
</dbReference>
<dbReference type="InterPro" id="IPR027417">
    <property type="entry name" value="P-loop_NTPase"/>
</dbReference>
<dbReference type="PROSITE" id="PS51420">
    <property type="entry name" value="RHO"/>
    <property type="match status" value="1"/>
</dbReference>
<keyword evidence="2" id="KW-0342">GTP-binding</keyword>
<dbReference type="SMART" id="SM00175">
    <property type="entry name" value="RAB"/>
    <property type="match status" value="1"/>
</dbReference>
<dbReference type="SMART" id="SM00173">
    <property type="entry name" value="RAS"/>
    <property type="match status" value="1"/>
</dbReference>
<reference evidence="4 5" key="1">
    <citation type="submission" date="2022-01" db="EMBL/GenBank/DDBJ databases">
        <title>A chromosomal length assembly of Cordylochernes scorpioides.</title>
        <authorList>
            <person name="Zeh D."/>
            <person name="Zeh J."/>
        </authorList>
    </citation>
    <scope>NUCLEOTIDE SEQUENCE [LARGE SCALE GENOMIC DNA]</scope>
    <source>
        <strain evidence="4">IN4F17</strain>
        <tissue evidence="4">Whole Body</tissue>
    </source>
</reference>
<dbReference type="PROSITE" id="PS51421">
    <property type="entry name" value="RAS"/>
    <property type="match status" value="1"/>
</dbReference>
<evidence type="ECO:0000313" key="4">
    <source>
        <dbReference type="EMBL" id="UYV78141.1"/>
    </source>
</evidence>